<comment type="caution">
    <text evidence="8">The sequence shown here is derived from an EMBL/GenBank/DDBJ whole genome shotgun (WGS) entry which is preliminary data.</text>
</comment>
<evidence type="ECO:0000256" key="5">
    <source>
        <dbReference type="SAM" id="MobiDB-lite"/>
    </source>
</evidence>
<evidence type="ECO:0000259" key="7">
    <source>
        <dbReference type="Pfam" id="PF07910"/>
    </source>
</evidence>
<dbReference type="InterPro" id="IPR011990">
    <property type="entry name" value="TPR-like_helical_dom_sf"/>
</dbReference>
<dbReference type="SMART" id="SM00386">
    <property type="entry name" value="HAT"/>
    <property type="match status" value="5"/>
</dbReference>
<feature type="domain" description="Suppressor of forked" evidence="6">
    <location>
        <begin position="363"/>
        <end position="588"/>
    </location>
</feature>
<dbReference type="GO" id="GO:0071567">
    <property type="term" value="F:deUFMylase activity"/>
    <property type="evidence" value="ECO:0007669"/>
    <property type="project" value="TreeGrafter"/>
</dbReference>
<evidence type="ECO:0000256" key="3">
    <source>
        <dbReference type="ARBA" id="ARBA00022801"/>
    </source>
</evidence>
<dbReference type="GO" id="GO:0005634">
    <property type="term" value="C:nucleus"/>
    <property type="evidence" value="ECO:0007669"/>
    <property type="project" value="UniProtKB-SubCell"/>
</dbReference>
<evidence type="ECO:0000256" key="2">
    <source>
        <dbReference type="ARBA" id="ARBA00022737"/>
    </source>
</evidence>
<sequence length="1764" mass="196013">MLDRSKCAIMLENVGSKSLTVQLRLSCRGYSCLEVPWSRISVLLHYMVFESFMSCCRSGGVGVPAPFALQAVGSAMLSASTKASAQPPPQGKAPVQVPPKAQLAAQPPGVRIKASRGCKICLYIIPLKDGEVRVETPDEMNFVIPRLDAAIEADPFDLNSWDARLREAIQEGKAEPVFERAVTQLPYAARIWAAYAEWSEMQDSAAALGVYSRCLQQVWRPEYVADAGLQQQVSPVCIDNRPNLDLWLSFLNFSKRHQTLEEVLRSYGRALDVLGSDWRAWAAPVWSDYLALLKHAYNVQQKKENPDAELQGKLLAEDPNPIDSARRTLKPALKQKQEEAGRASADISDAEFLRVSEILKIDTDFLRCVFQRCAGASHSTMDKLWVGYEQFEKSQAAACLAGNPALAAKLMSEHMPRYVRGKAAYKARLREGEDTFRLVNLDPELSQLAANIDHYAVAVPLTPQNVADQSKLFEKWRAVLRFERTNPLQLGTEELTARVALVYQQASLACGFFPDLWFDFSAWLDLGPFHLDSVELWILVNTVHVSAGLAFCGGKQEEATDVLRKAVERFLPKDLTLRLLLAQRFELGESPLAASKLEAADDEYKHLGTVQVYVFAAMTEYHVYGSIEAAAAVFRLGLDRYGDREPALLAAYVNFLLGCLDSAHQRVHRCNDLRSARAELSQGVLERLQQAVRDRLANREESLGLRESLAFLWQKWARLECYFGDAEAVRRATSFRDSEYRNLQRDLEVDAENILQTPISLGLSTSIQEVEEGFRFLHLIPRSTRPQLAAYAEVVETVQLEDQSVADAEGDHRRLGNATPAIGLSSHIARPDTSKMLTFRPALDIASVRKRQLEAGQEREDKAQLPVMIPKCLQDLLAVLPSRPLKGAKPDVDYLLTVLQTVSIPPVKELDTFRYDSLRLLKTEEDTRRIVKDEDDGNGFFSSRSTIYRARKSWSSNTRSQIPEMCPKSADPHIRDCAVQLLGVDIQATSVSSDAQSCRQDGQSTSMEESSAVESVSSAQVEMGDLRVTPRSIKHVLPFLDGVELAAAEAVSKAAKDFVLRRQLWEGLCQAYISEVLQNQDGKTVPWPERQKDSDGKQYFTEVFDIAHMVRNGEVNQCAATGIGVMTAQNAVLLICDVQNVQISARRIVGNALLTARSRSDSGVSWMRQDKKGEHQMLQRCGRHGLLNEVLAFLDENRGVAVEAAIAACRAFRVDDGNRRVEHVFSEGADGHAVVAPEATELLWLVGRVSSSGVFVWSVMNCSKDPGESLQQAASVLPQGLEILGVLCADWTKPEWPPEIASIASASSQLARGLLLLATRAEDGRLKAWDMQRGLERSHWKVSEPSEICAYSSLSIVLPKIEAEAMVLLSSLASDLSAIRFRFPGTELVPSLADFIDEVNVPCSVPESGLLAVEVLSEALGSEGHSNFAEFHCQAQAEHRIDFAAYVPPNSMLQVVAQSLVQAAEFQLRQLIREVSQDRLAKGTSFAVRCYQLEQHVVCVRGAEVQTTRLELHRLLRLPAAPLLVPSAALPLAGQAPVMATGKPRNPHSSCGSKPSWWRGSASTRVAFVKGIYEYHHYMQDNFDDSGWGCAYRSLQTCVSWYRMQHYSRASVPSIPDIQNLLKQIDEAHRELEVGSKKWIGTVEGMYLLQEYLQVDCKMMYCQDATDMASQAQQMLQHLETEGTPIMMGAGMYAYTLVGLCFDSVTGDVAYLIVDPHYPGQDDIKPILQKGWVGWKNLDFFDKSTEGSFINCCLPLVPRGLEHL</sequence>
<dbReference type="GO" id="GO:0006396">
    <property type="term" value="P:RNA processing"/>
    <property type="evidence" value="ECO:0007669"/>
    <property type="project" value="InterPro"/>
</dbReference>
<dbReference type="InterPro" id="IPR012462">
    <property type="entry name" value="UFSP1/2_DUB_cat"/>
</dbReference>
<dbReference type="GO" id="GO:0006508">
    <property type="term" value="P:proteolysis"/>
    <property type="evidence" value="ECO:0007669"/>
    <property type="project" value="UniProtKB-KW"/>
</dbReference>
<name>A0A1Q9D4L7_SYMMI</name>
<dbReference type="Gene3D" id="1.25.40.10">
    <property type="entry name" value="Tetratricopeptide repeat domain"/>
    <property type="match status" value="1"/>
</dbReference>
<evidence type="ECO:0000259" key="6">
    <source>
        <dbReference type="Pfam" id="PF05843"/>
    </source>
</evidence>
<feature type="compositionally biased region" description="Polar residues" evidence="5">
    <location>
        <begin position="993"/>
        <end position="1003"/>
    </location>
</feature>
<evidence type="ECO:0000256" key="4">
    <source>
        <dbReference type="ARBA" id="ARBA00023242"/>
    </source>
</evidence>
<keyword evidence="4" id="KW-0539">Nucleus</keyword>
<dbReference type="Pfam" id="PF05843">
    <property type="entry name" value="Suf"/>
    <property type="match status" value="2"/>
</dbReference>
<dbReference type="PANTHER" id="PTHR48153:SF2">
    <property type="entry name" value="UFM1-SPECIFIC PROTEASE 2"/>
    <property type="match status" value="1"/>
</dbReference>
<dbReference type="Proteomes" id="UP000186817">
    <property type="component" value="Unassembled WGS sequence"/>
</dbReference>
<accession>A0A1Q9D4L7</accession>
<dbReference type="SUPFAM" id="SSF48452">
    <property type="entry name" value="TPR-like"/>
    <property type="match status" value="1"/>
</dbReference>
<feature type="region of interest" description="Disordered" evidence="5">
    <location>
        <begin position="80"/>
        <end position="100"/>
    </location>
</feature>
<dbReference type="OrthoDB" id="3366823at2759"/>
<proteinExistence type="predicted"/>
<keyword evidence="9" id="KW-1185">Reference proteome</keyword>
<evidence type="ECO:0000256" key="1">
    <source>
        <dbReference type="ARBA" id="ARBA00004123"/>
    </source>
</evidence>
<dbReference type="Pfam" id="PF07910">
    <property type="entry name" value="Peptidase_C78"/>
    <property type="match status" value="1"/>
</dbReference>
<reference evidence="8 9" key="1">
    <citation type="submission" date="2016-02" db="EMBL/GenBank/DDBJ databases">
        <title>Genome analysis of coral dinoflagellate symbionts highlights evolutionary adaptations to a symbiotic lifestyle.</title>
        <authorList>
            <person name="Aranda M."/>
            <person name="Li Y."/>
            <person name="Liew Y.J."/>
            <person name="Baumgarten S."/>
            <person name="Simakov O."/>
            <person name="Wilson M."/>
            <person name="Piel J."/>
            <person name="Ashoor H."/>
            <person name="Bougouffa S."/>
            <person name="Bajic V.B."/>
            <person name="Ryu T."/>
            <person name="Ravasi T."/>
            <person name="Bayer T."/>
            <person name="Micklem G."/>
            <person name="Kim H."/>
            <person name="Bhak J."/>
            <person name="Lajeunesse T.C."/>
            <person name="Voolstra C.R."/>
        </authorList>
    </citation>
    <scope>NUCLEOTIDE SEQUENCE [LARGE SCALE GENOMIC DNA]</scope>
    <source>
        <strain evidence="8 9">CCMP2467</strain>
    </source>
</reference>
<gene>
    <name evidence="8" type="primary">ufsp2</name>
    <name evidence="8" type="ORF">AK812_SmicGene28349</name>
</gene>
<organism evidence="8 9">
    <name type="scientific">Symbiodinium microadriaticum</name>
    <name type="common">Dinoflagellate</name>
    <name type="synonym">Zooxanthella microadriatica</name>
    <dbReference type="NCBI Taxonomy" id="2951"/>
    <lineage>
        <taxon>Eukaryota</taxon>
        <taxon>Sar</taxon>
        <taxon>Alveolata</taxon>
        <taxon>Dinophyceae</taxon>
        <taxon>Suessiales</taxon>
        <taxon>Symbiodiniaceae</taxon>
        <taxon>Symbiodinium</taxon>
    </lineage>
</organism>
<protein>
    <submittedName>
        <fullName evidence="8">Ufm1-specific protease 2</fullName>
    </submittedName>
</protein>
<feature type="region of interest" description="Disordered" evidence="5">
    <location>
        <begin position="993"/>
        <end position="1016"/>
    </location>
</feature>
<comment type="subcellular location">
    <subcellularLocation>
        <location evidence="1">Nucleus</location>
    </subcellularLocation>
</comment>
<dbReference type="PANTHER" id="PTHR48153">
    <property type="entry name" value="UFM1-SPECIFIC PROTEASE 2"/>
    <property type="match status" value="1"/>
</dbReference>
<feature type="domain" description="Suppressor of forked" evidence="6">
    <location>
        <begin position="146"/>
        <end position="304"/>
    </location>
</feature>
<evidence type="ECO:0000313" key="9">
    <source>
        <dbReference type="Proteomes" id="UP000186817"/>
    </source>
</evidence>
<dbReference type="InterPro" id="IPR008847">
    <property type="entry name" value="Suf"/>
</dbReference>
<feature type="domain" description="UFSP1/2/DUB catalytic" evidence="7">
    <location>
        <begin position="1566"/>
        <end position="1744"/>
    </location>
</feature>
<keyword evidence="8" id="KW-0645">Protease</keyword>
<feature type="compositionally biased region" description="Low complexity" evidence="5">
    <location>
        <begin position="1004"/>
        <end position="1016"/>
    </location>
</feature>
<dbReference type="Gene3D" id="3.90.70.130">
    <property type="match status" value="1"/>
</dbReference>
<evidence type="ECO:0000313" key="8">
    <source>
        <dbReference type="EMBL" id="OLP90131.1"/>
    </source>
</evidence>
<dbReference type="InterPro" id="IPR003107">
    <property type="entry name" value="HAT"/>
</dbReference>
<keyword evidence="3" id="KW-0378">Hydrolase</keyword>
<dbReference type="EMBL" id="LSRX01000727">
    <property type="protein sequence ID" value="OLP90131.1"/>
    <property type="molecule type" value="Genomic_DNA"/>
</dbReference>
<keyword evidence="2" id="KW-0677">Repeat</keyword>